<protein>
    <recommendedName>
        <fullName evidence="5">B30.2/SPRY domain-containing protein</fullName>
    </recommendedName>
</protein>
<reference evidence="6" key="3">
    <citation type="submission" date="2025-08" db="UniProtKB">
        <authorList>
            <consortium name="Ensembl"/>
        </authorList>
    </citation>
    <scope>IDENTIFICATION</scope>
    <source>
        <strain evidence="6">JP 163 A</strain>
    </source>
</reference>
<keyword evidence="3" id="KW-0862">Zinc</keyword>
<dbReference type="SUPFAM" id="SSF52047">
    <property type="entry name" value="RNI-like"/>
    <property type="match status" value="1"/>
</dbReference>
<dbReference type="SMART" id="SM00449">
    <property type="entry name" value="SPRY"/>
    <property type="match status" value="1"/>
</dbReference>
<dbReference type="InterPro" id="IPR003877">
    <property type="entry name" value="SPRY_dom"/>
</dbReference>
<dbReference type="Pfam" id="PF13765">
    <property type="entry name" value="PRY"/>
    <property type="match status" value="1"/>
</dbReference>
<keyword evidence="7" id="KW-1185">Reference proteome</keyword>
<dbReference type="SUPFAM" id="SSF49899">
    <property type="entry name" value="Concanavalin A-like lectins/glucanases"/>
    <property type="match status" value="1"/>
</dbReference>
<dbReference type="SMART" id="SM00368">
    <property type="entry name" value="LRR_RI"/>
    <property type="match status" value="2"/>
</dbReference>
<dbReference type="InterPro" id="IPR043136">
    <property type="entry name" value="B30.2/SPRY_sf"/>
</dbReference>
<dbReference type="Pfam" id="PF00622">
    <property type="entry name" value="SPRY"/>
    <property type="match status" value="1"/>
</dbReference>
<dbReference type="GO" id="GO:0008270">
    <property type="term" value="F:zinc ion binding"/>
    <property type="evidence" value="ECO:0007669"/>
    <property type="project" value="UniProtKB-KW"/>
</dbReference>
<dbReference type="AlphaFoldDB" id="A0A3B5PVM0"/>
<dbReference type="GO" id="GO:0005737">
    <property type="term" value="C:cytoplasm"/>
    <property type="evidence" value="ECO:0007669"/>
    <property type="project" value="UniProtKB-ARBA"/>
</dbReference>
<dbReference type="InParanoid" id="A0A3B5PVM0"/>
<evidence type="ECO:0000256" key="1">
    <source>
        <dbReference type="ARBA" id="ARBA00022723"/>
    </source>
</evidence>
<sequence>KSKPDDRSRLGSKVQLKSPPKITSPCKAVIERNKLLEKSGSSILVPYSLNEPRREIFRYFSGHLTNCCILGAKRNIITDPSSCLAFLFIPQITNPSIPPSLHPSVQTLGSTSMFSSCDELCVCSLSGCLVSEEGCASLASALTSNPSHLKELDLSYNHPGDSGVKLLSAGLKDPHWRLEALRYGGTYSCQLTIDTNTVSRKLKLSEDNRKVTHVKELQSYPDHPDRFDFWDQLLCRTGLTGRCYWEVEWRGYVDISVSYRRIRRKGDSGDCWFGYNDHSWSLSCSDYGYYVCHNNRETRLSSSSVSNRVAVYVDCPAGILSFYRVSSDSLILLHTFNTTFTELLIPGFRFWFSSGSSVFLC</sequence>
<dbReference type="PANTHER" id="PTHR25465:SF5">
    <property type="entry name" value="E3 UBIQUITIN_ISG15 LIGASE TRIM25-RELATED"/>
    <property type="match status" value="1"/>
</dbReference>
<reference evidence="7" key="1">
    <citation type="submission" date="2012-01" db="EMBL/GenBank/DDBJ databases">
        <authorList>
            <person name="Walter R."/>
            <person name="Schartl M."/>
            <person name="Warren W."/>
        </authorList>
    </citation>
    <scope>NUCLEOTIDE SEQUENCE [LARGE SCALE GENOMIC DNA]</scope>
    <source>
        <strain evidence="7">JP 163 A</strain>
    </source>
</reference>
<reference evidence="7" key="2">
    <citation type="journal article" date="2013" name="Nat. Genet.">
        <title>The genome of the platyfish, Xiphophorus maculatus, provides insights into evolutionary adaptation and several complex traits.</title>
        <authorList>
            <person name="Schartl M."/>
            <person name="Walter R.B."/>
            <person name="Shen Y."/>
            <person name="Garcia T."/>
            <person name="Catchen J."/>
            <person name="Amores A."/>
            <person name="Braasch I."/>
            <person name="Chalopin D."/>
            <person name="Volff J.N."/>
            <person name="Lesch K.P."/>
            <person name="Bisazza A."/>
            <person name="Minx P."/>
            <person name="Hillier L."/>
            <person name="Wilson R.K."/>
            <person name="Fuerstenberg S."/>
            <person name="Boore J."/>
            <person name="Searle S."/>
            <person name="Postlethwait J.H."/>
            <person name="Warren W.C."/>
        </authorList>
    </citation>
    <scope>NUCLEOTIDE SEQUENCE [LARGE SCALE GENOMIC DNA]</scope>
    <source>
        <strain evidence="7">JP 163 A</strain>
    </source>
</reference>
<dbReference type="GeneTree" id="ENSGT00940000162312"/>
<dbReference type="InterPro" id="IPR013320">
    <property type="entry name" value="ConA-like_dom_sf"/>
</dbReference>
<evidence type="ECO:0000313" key="7">
    <source>
        <dbReference type="Proteomes" id="UP000002852"/>
    </source>
</evidence>
<dbReference type="SMART" id="SM00589">
    <property type="entry name" value="PRY"/>
    <property type="match status" value="1"/>
</dbReference>
<dbReference type="PROSITE" id="PS50188">
    <property type="entry name" value="B302_SPRY"/>
    <property type="match status" value="1"/>
</dbReference>
<evidence type="ECO:0000313" key="6">
    <source>
        <dbReference type="Ensembl" id="ENSXMAP00000022940.1"/>
    </source>
</evidence>
<keyword evidence="2" id="KW-0863">Zinc-finger</keyword>
<evidence type="ECO:0000256" key="4">
    <source>
        <dbReference type="SAM" id="MobiDB-lite"/>
    </source>
</evidence>
<dbReference type="InterPro" id="IPR006574">
    <property type="entry name" value="PRY"/>
</dbReference>
<reference evidence="6" key="4">
    <citation type="submission" date="2025-09" db="UniProtKB">
        <authorList>
            <consortium name="Ensembl"/>
        </authorList>
    </citation>
    <scope>IDENTIFICATION</scope>
    <source>
        <strain evidence="6">JP 163 A</strain>
    </source>
</reference>
<accession>A0A3B5PVM0</accession>
<proteinExistence type="predicted"/>
<feature type="region of interest" description="Disordered" evidence="4">
    <location>
        <begin position="1"/>
        <end position="20"/>
    </location>
</feature>
<dbReference type="InterPro" id="IPR001870">
    <property type="entry name" value="B30.2/SPRY"/>
</dbReference>
<name>A0A3B5PVM0_XIPMA</name>
<dbReference type="PANTHER" id="PTHR25465">
    <property type="entry name" value="B-BOX DOMAIN CONTAINING"/>
    <property type="match status" value="1"/>
</dbReference>
<evidence type="ECO:0000256" key="2">
    <source>
        <dbReference type="ARBA" id="ARBA00022771"/>
    </source>
</evidence>
<evidence type="ECO:0000256" key="3">
    <source>
        <dbReference type="ARBA" id="ARBA00022833"/>
    </source>
</evidence>
<evidence type="ECO:0000259" key="5">
    <source>
        <dbReference type="PROSITE" id="PS50188"/>
    </source>
</evidence>
<dbReference type="CDD" id="cd16040">
    <property type="entry name" value="SPRY_PRY_SNTX"/>
    <property type="match status" value="1"/>
</dbReference>
<dbReference type="Proteomes" id="UP000002852">
    <property type="component" value="Unassembled WGS sequence"/>
</dbReference>
<organism evidence="6 7">
    <name type="scientific">Xiphophorus maculatus</name>
    <name type="common">Southern platyfish</name>
    <name type="synonym">Platypoecilus maculatus</name>
    <dbReference type="NCBI Taxonomy" id="8083"/>
    <lineage>
        <taxon>Eukaryota</taxon>
        <taxon>Metazoa</taxon>
        <taxon>Chordata</taxon>
        <taxon>Craniata</taxon>
        <taxon>Vertebrata</taxon>
        <taxon>Euteleostomi</taxon>
        <taxon>Actinopterygii</taxon>
        <taxon>Neopterygii</taxon>
        <taxon>Teleostei</taxon>
        <taxon>Neoteleostei</taxon>
        <taxon>Acanthomorphata</taxon>
        <taxon>Ovalentaria</taxon>
        <taxon>Atherinomorphae</taxon>
        <taxon>Cyprinodontiformes</taxon>
        <taxon>Poeciliidae</taxon>
        <taxon>Poeciliinae</taxon>
        <taxon>Xiphophorus</taxon>
    </lineage>
</organism>
<dbReference type="PRINTS" id="PR01407">
    <property type="entry name" value="BUTYPHLNCDUF"/>
</dbReference>
<dbReference type="Gene3D" id="2.60.120.920">
    <property type="match status" value="1"/>
</dbReference>
<feature type="domain" description="B30.2/SPRY" evidence="5">
    <location>
        <begin position="171"/>
        <end position="361"/>
    </location>
</feature>
<dbReference type="InterPro" id="IPR003879">
    <property type="entry name" value="Butyrophylin_SPRY"/>
</dbReference>
<keyword evidence="1" id="KW-0479">Metal-binding</keyword>
<dbReference type="InterPro" id="IPR051051">
    <property type="entry name" value="E3_ubiq-ligase_TRIM/RNF"/>
</dbReference>
<dbReference type="Ensembl" id="ENSXMAT00000034469.1">
    <property type="protein sequence ID" value="ENSXMAP00000022940.1"/>
    <property type="gene ID" value="ENSXMAG00000029507.1"/>
</dbReference>
<dbReference type="OMA" id="VEWRECV"/>